<dbReference type="AlphaFoldDB" id="W4GE92"/>
<dbReference type="InterPro" id="IPR001347">
    <property type="entry name" value="SIS_dom"/>
</dbReference>
<dbReference type="SUPFAM" id="SSF53697">
    <property type="entry name" value="SIS domain"/>
    <property type="match status" value="1"/>
</dbReference>
<dbReference type="Pfam" id="PF01380">
    <property type="entry name" value="SIS"/>
    <property type="match status" value="1"/>
</dbReference>
<dbReference type="PANTHER" id="PTHR38418">
    <property type="entry name" value="SUGAR ISOMERASE, KPSF/GUTQ (AFU_ORTHOLOGUE AFUA_6G08860)"/>
    <property type="match status" value="1"/>
</dbReference>
<dbReference type="Pfam" id="PF00294">
    <property type="entry name" value="PfkB"/>
    <property type="match status" value="1"/>
</dbReference>
<name>W4GE92_APHAT</name>
<evidence type="ECO:0000259" key="1">
    <source>
        <dbReference type="PROSITE" id="PS51464"/>
    </source>
</evidence>
<dbReference type="EMBL" id="KI913133">
    <property type="protein sequence ID" value="ETV77394.1"/>
    <property type="molecule type" value="Genomic_DNA"/>
</dbReference>
<dbReference type="STRING" id="112090.W4GE92"/>
<dbReference type="Gene3D" id="3.40.50.10490">
    <property type="entry name" value="Glucose-6-phosphate isomerase like protein, domain 1"/>
    <property type="match status" value="1"/>
</dbReference>
<dbReference type="GO" id="GO:0097367">
    <property type="term" value="F:carbohydrate derivative binding"/>
    <property type="evidence" value="ECO:0007669"/>
    <property type="project" value="InterPro"/>
</dbReference>
<dbReference type="GO" id="GO:1901135">
    <property type="term" value="P:carbohydrate derivative metabolic process"/>
    <property type="evidence" value="ECO:0007669"/>
    <property type="project" value="InterPro"/>
</dbReference>
<dbReference type="InterPro" id="IPR029056">
    <property type="entry name" value="Ribokinase-like"/>
</dbReference>
<dbReference type="PROSITE" id="PS51464">
    <property type="entry name" value="SIS"/>
    <property type="match status" value="1"/>
</dbReference>
<dbReference type="OrthoDB" id="415590at2759"/>
<sequence>MVWPVVPSSSVMHNFLRRSHASFDLLSCGSSLVDIVSHVKHLPTAHHTTYLHRKNLAHEVVAGGAMNHLAWCQALGLNSGLLAFQGADKYGDMIREKLHEHQVNTDFLVQKEDFETTVSRTFVAASGDSCSILSGGSMLELPQHAMKLFFAEPLQHAKCVSTEIRHVPLASVEETLDLASHSVRFLDLATPPSVAVHDAGLGDWETLERCLAKATVVRASVAAARELVDDSASRTDQDIAHRLRDKFGIPFVALTNDVNGVVLAFASGGGNDGACTAVVAWPSSSGADLQGADDAFFSGLIAGVHRWGMPDDHSSAVRLATLAGLIRGACVDTVGAWPSPETADRLQRLLVLPTASPPVPVVKTRAQSVEAMMMPFAKAIEGPNSSLTRDIDALLNLRRLFHNLEYATHFESFVQRIICCRENRNRVYTTGIGKSGIVAKRFASTLSSLSIPSQWIHGSEWTHGELGNLLPGDVVVLFSNSGKTPELVNLPNVFRQFDCDVLCLVGNDDSPLYHASDFKIFTPAKDCLFDSVPARSIVAQEAVCNAVAESVVAITGIQRATFKKNHPGGNIGAAAAKTNTSPSNPQLGK</sequence>
<organism evidence="2">
    <name type="scientific">Aphanomyces astaci</name>
    <name type="common">Crayfish plague agent</name>
    <dbReference type="NCBI Taxonomy" id="112090"/>
    <lineage>
        <taxon>Eukaryota</taxon>
        <taxon>Sar</taxon>
        <taxon>Stramenopiles</taxon>
        <taxon>Oomycota</taxon>
        <taxon>Saprolegniomycetes</taxon>
        <taxon>Saprolegniales</taxon>
        <taxon>Verrucalvaceae</taxon>
        <taxon>Aphanomyces</taxon>
    </lineage>
</organism>
<feature type="domain" description="SIS" evidence="1">
    <location>
        <begin position="413"/>
        <end position="557"/>
    </location>
</feature>
<accession>W4GE92</accession>
<dbReference type="PANTHER" id="PTHR38418:SF2">
    <property type="entry name" value="SUGAR ISOMERASE, KPSF_GUTQ (AFU_ORTHOLOGUE AFUA_6G08860)"/>
    <property type="match status" value="1"/>
</dbReference>
<gene>
    <name evidence="2" type="ORF">H257_08818</name>
</gene>
<dbReference type="SUPFAM" id="SSF53613">
    <property type="entry name" value="Ribokinase-like"/>
    <property type="match status" value="1"/>
</dbReference>
<dbReference type="VEuPathDB" id="FungiDB:H257_08818"/>
<reference evidence="2" key="1">
    <citation type="submission" date="2013-12" db="EMBL/GenBank/DDBJ databases">
        <title>The Genome Sequence of Aphanomyces astaci APO3.</title>
        <authorList>
            <consortium name="The Broad Institute Genomics Platform"/>
            <person name="Russ C."/>
            <person name="Tyler B."/>
            <person name="van West P."/>
            <person name="Dieguez-Uribeondo J."/>
            <person name="Young S.K."/>
            <person name="Zeng Q."/>
            <person name="Gargeya S."/>
            <person name="Fitzgerald M."/>
            <person name="Abouelleil A."/>
            <person name="Alvarado L."/>
            <person name="Chapman S.B."/>
            <person name="Gainer-Dewar J."/>
            <person name="Goldberg J."/>
            <person name="Griggs A."/>
            <person name="Gujja S."/>
            <person name="Hansen M."/>
            <person name="Howarth C."/>
            <person name="Imamovic A."/>
            <person name="Ireland A."/>
            <person name="Larimer J."/>
            <person name="McCowan C."/>
            <person name="Murphy C."/>
            <person name="Pearson M."/>
            <person name="Poon T.W."/>
            <person name="Priest M."/>
            <person name="Roberts A."/>
            <person name="Saif S."/>
            <person name="Shea T."/>
            <person name="Sykes S."/>
            <person name="Wortman J."/>
            <person name="Nusbaum C."/>
            <person name="Birren B."/>
        </authorList>
    </citation>
    <scope>NUCLEOTIDE SEQUENCE [LARGE SCALE GENOMIC DNA]</scope>
    <source>
        <strain evidence="2">APO3</strain>
    </source>
</reference>
<dbReference type="GeneID" id="20810814"/>
<dbReference type="RefSeq" id="XP_009833181.1">
    <property type="nucleotide sequence ID" value="XM_009834879.1"/>
</dbReference>
<protein>
    <recommendedName>
        <fullName evidence="1">SIS domain-containing protein</fullName>
    </recommendedName>
</protein>
<proteinExistence type="predicted"/>
<dbReference type="InterPro" id="IPR011611">
    <property type="entry name" value="PfkB_dom"/>
</dbReference>
<dbReference type="Gene3D" id="3.40.1190.20">
    <property type="match status" value="1"/>
</dbReference>
<dbReference type="InterPro" id="IPR046348">
    <property type="entry name" value="SIS_dom_sf"/>
</dbReference>
<evidence type="ECO:0000313" key="2">
    <source>
        <dbReference type="EMBL" id="ETV77394.1"/>
    </source>
</evidence>